<reference evidence="5 6" key="1">
    <citation type="submission" date="2016-03" db="EMBL/GenBank/DDBJ databases">
        <authorList>
            <person name="Ploux O."/>
        </authorList>
    </citation>
    <scope>NUCLEOTIDE SEQUENCE [LARGE SCALE GENOMIC DNA]</scope>
    <source>
        <strain evidence="3 6">R-45363</strain>
        <strain evidence="4 5">R-45371</strain>
    </source>
</reference>
<evidence type="ECO:0000256" key="2">
    <source>
        <dbReference type="SAM" id="Phobius"/>
    </source>
</evidence>
<proteinExistence type="predicted"/>
<keyword evidence="2" id="KW-0812">Transmembrane</keyword>
<feature type="compositionally biased region" description="Basic and acidic residues" evidence="1">
    <location>
        <begin position="63"/>
        <end position="78"/>
    </location>
</feature>
<keyword evidence="2" id="KW-0472">Membrane</keyword>
<comment type="caution">
    <text evidence="4">The sequence shown here is derived from an EMBL/GenBank/DDBJ whole genome shotgun (WGS) entry which is preliminary data.</text>
</comment>
<protein>
    <submittedName>
        <fullName evidence="4">TonB-dependent receptor</fullName>
    </submittedName>
</protein>
<dbReference type="Proteomes" id="UP000077763">
    <property type="component" value="Unassembled WGS sequence"/>
</dbReference>
<dbReference type="Pfam" id="PF13103">
    <property type="entry name" value="TonB_2"/>
    <property type="match status" value="1"/>
</dbReference>
<evidence type="ECO:0000313" key="3">
    <source>
        <dbReference type="EMBL" id="OAI01120.1"/>
    </source>
</evidence>
<feature type="transmembrane region" description="Helical" evidence="2">
    <location>
        <begin position="14"/>
        <end position="35"/>
    </location>
</feature>
<dbReference type="RefSeq" id="WP_064009660.1">
    <property type="nucleotide sequence ID" value="NZ_LUUG01000093.1"/>
</dbReference>
<feature type="region of interest" description="Disordered" evidence="1">
    <location>
        <begin position="43"/>
        <end position="112"/>
    </location>
</feature>
<sequence length="220" mass="23947">MSEKKHLRVYIPRIIGGLLAALAIFYVVKIIMDFIDKKPAKSEKKIQPITLMKPPPPPPPPPKVEKPPEPEIKEKIEQPEPEPEPMPETPPDEAPPRDLGLDAEGTAGSDGFGLAARKGGTGLFGGGTGNPYAWYGGLVKNGILNLLSSHEELRRKGYTAIVKVWLKADGSVERVELAKGSNDADIDELLGRLLNKFDRVAEAPPPGMQQPIKLKISSRI</sequence>
<dbReference type="AlphaFoldDB" id="A0A177MG17"/>
<keyword evidence="4" id="KW-0675">Receptor</keyword>
<name>A0A177MG17_METMH</name>
<evidence type="ECO:0000313" key="5">
    <source>
        <dbReference type="Proteomes" id="UP000077763"/>
    </source>
</evidence>
<dbReference type="Proteomes" id="UP000078090">
    <property type="component" value="Unassembled WGS sequence"/>
</dbReference>
<dbReference type="EMBL" id="LUUH01000049">
    <property type="protein sequence ID" value="OAI04718.1"/>
    <property type="molecule type" value="Genomic_DNA"/>
</dbReference>
<evidence type="ECO:0000256" key="1">
    <source>
        <dbReference type="SAM" id="MobiDB-lite"/>
    </source>
</evidence>
<organism evidence="4 5">
    <name type="scientific">Methylomonas methanica</name>
    <dbReference type="NCBI Taxonomy" id="421"/>
    <lineage>
        <taxon>Bacteria</taxon>
        <taxon>Pseudomonadati</taxon>
        <taxon>Pseudomonadota</taxon>
        <taxon>Gammaproteobacteria</taxon>
        <taxon>Methylococcales</taxon>
        <taxon>Methylococcaceae</taxon>
        <taxon>Methylomonas</taxon>
    </lineage>
</organism>
<evidence type="ECO:0000313" key="4">
    <source>
        <dbReference type="EMBL" id="OAI04718.1"/>
    </source>
</evidence>
<accession>A0A177MG17</accession>
<gene>
    <name evidence="3" type="ORF">A1332_03530</name>
    <name evidence="4" type="ORF">A1353_13310</name>
</gene>
<feature type="compositionally biased region" description="Pro residues" evidence="1">
    <location>
        <begin position="53"/>
        <end position="62"/>
    </location>
</feature>
<keyword evidence="2" id="KW-1133">Transmembrane helix</keyword>
<dbReference type="EMBL" id="LUUG01000093">
    <property type="protein sequence ID" value="OAI01120.1"/>
    <property type="molecule type" value="Genomic_DNA"/>
</dbReference>
<evidence type="ECO:0000313" key="6">
    <source>
        <dbReference type="Proteomes" id="UP000078090"/>
    </source>
</evidence>
<dbReference type="SUPFAM" id="SSF74653">
    <property type="entry name" value="TolA/TonB C-terminal domain"/>
    <property type="match status" value="1"/>
</dbReference>
<dbReference type="OrthoDB" id="5570146at2"/>